<feature type="repeat" description="WD" evidence="10">
    <location>
        <begin position="342"/>
        <end position="376"/>
    </location>
</feature>
<keyword evidence="4 10" id="KW-0853">WD repeat</keyword>
<dbReference type="Gene3D" id="2.130.10.10">
    <property type="entry name" value="YVTN repeat-like/Quinoprotein amine dehydrogenase"/>
    <property type="match status" value="1"/>
</dbReference>
<evidence type="ECO:0000256" key="1">
    <source>
        <dbReference type="ARBA" id="ARBA00004245"/>
    </source>
</evidence>
<protein>
    <recommendedName>
        <fullName evidence="8">Arp2/3 complex 41 kDa subunit</fullName>
    </recommendedName>
    <alternativeName>
        <fullName evidence="9">p41-ARC</fullName>
    </alternativeName>
</protein>
<evidence type="ECO:0000256" key="4">
    <source>
        <dbReference type="ARBA" id="ARBA00022574"/>
    </source>
</evidence>
<keyword evidence="3" id="KW-0963">Cytoplasm</keyword>
<evidence type="ECO:0000313" key="13">
    <source>
        <dbReference type="Proteomes" id="UP000078348"/>
    </source>
</evidence>
<comment type="similarity">
    <text evidence="2">Belongs to the WD repeat ARPC1 family.</text>
</comment>
<accession>A0A196S683</accession>
<dbReference type="GO" id="GO:0034314">
    <property type="term" value="P:Arp2/3 complex-mediated actin nucleation"/>
    <property type="evidence" value="ECO:0007669"/>
    <property type="project" value="InterPro"/>
</dbReference>
<dbReference type="PROSITE" id="PS00678">
    <property type="entry name" value="WD_REPEATS_1"/>
    <property type="match status" value="1"/>
</dbReference>
<dbReference type="EMBL" id="LXWW01000575">
    <property type="protein sequence ID" value="OAO11901.1"/>
    <property type="molecule type" value="Genomic_DNA"/>
</dbReference>
<dbReference type="InterPro" id="IPR015943">
    <property type="entry name" value="WD40/YVTN_repeat-like_dom_sf"/>
</dbReference>
<evidence type="ECO:0000256" key="2">
    <source>
        <dbReference type="ARBA" id="ARBA00006260"/>
    </source>
</evidence>
<dbReference type="OrthoDB" id="406844at2759"/>
<keyword evidence="6" id="KW-0009">Actin-binding</keyword>
<dbReference type="SUPFAM" id="SSF50978">
    <property type="entry name" value="WD40 repeat-like"/>
    <property type="match status" value="1"/>
</dbReference>
<proteinExistence type="inferred from homology"/>
<sequence length="384" mass="42419">MQPTTVCKVAKTVSCHCWNADRTQIAIATRNSNDIFIYENCCSSRFEEWKLLHTLSGHDLPVTGLDWDPIHNRILSCSEDCNAYVWNYENGKWLPTLVVLKIQRAALCCKWSPDGNAFAVGSSDRKLRICTFNADQNLWVSPHGVRVKQERDEDGEAADSSTSSKTRGSIFCVCWDRTGQLLCRGSLDGSMSVVSTYYNPSLPIRDCPFDIASKDLFGFVFGDTCGVVESIAFSPNNTTIAYSDRNSDVHFLDFTIHCPSLPFTHIAFLSNTVLLAGGFDGNLYVLNKQNGKWEYRGTVDVSAGTSSGLSSSFQERIRMLQSTTNKGGVKTTGNRDSAKGSVGPHKNAITGIQVMEENKKVSTCGLDGRIVIWNMEAILKRMGL</sequence>
<dbReference type="InterPro" id="IPR017383">
    <property type="entry name" value="ARPC1"/>
</dbReference>
<feature type="region of interest" description="Disordered" evidence="11">
    <location>
        <begin position="324"/>
        <end position="345"/>
    </location>
</feature>
<evidence type="ECO:0000256" key="6">
    <source>
        <dbReference type="ARBA" id="ARBA00023203"/>
    </source>
</evidence>
<evidence type="ECO:0000256" key="10">
    <source>
        <dbReference type="PROSITE-ProRule" id="PRU00221"/>
    </source>
</evidence>
<dbReference type="PANTHER" id="PTHR10709">
    <property type="entry name" value="ACTIN-RELATED PROTEIN 2/3 COMPLEX SUBUNIT 1"/>
    <property type="match status" value="1"/>
</dbReference>
<organism evidence="12 13">
    <name type="scientific">Blastocystis sp. subtype 1 (strain ATCC 50177 / NandII)</name>
    <dbReference type="NCBI Taxonomy" id="478820"/>
    <lineage>
        <taxon>Eukaryota</taxon>
        <taxon>Sar</taxon>
        <taxon>Stramenopiles</taxon>
        <taxon>Bigyra</taxon>
        <taxon>Opalozoa</taxon>
        <taxon>Opalinata</taxon>
        <taxon>Blastocystidae</taxon>
        <taxon>Blastocystis</taxon>
    </lineage>
</organism>
<feature type="compositionally biased region" description="Low complexity" evidence="11">
    <location>
        <begin position="324"/>
        <end position="334"/>
    </location>
</feature>
<dbReference type="PROSITE" id="PS50294">
    <property type="entry name" value="WD_REPEATS_REGION"/>
    <property type="match status" value="1"/>
</dbReference>
<evidence type="ECO:0000256" key="8">
    <source>
        <dbReference type="ARBA" id="ARBA00041244"/>
    </source>
</evidence>
<keyword evidence="5" id="KW-0677">Repeat</keyword>
<feature type="repeat" description="WD" evidence="10">
    <location>
        <begin position="55"/>
        <end position="96"/>
    </location>
</feature>
<evidence type="ECO:0000256" key="3">
    <source>
        <dbReference type="ARBA" id="ARBA00022490"/>
    </source>
</evidence>
<comment type="caution">
    <text evidence="12">The sequence shown here is derived from an EMBL/GenBank/DDBJ whole genome shotgun (WGS) entry which is preliminary data.</text>
</comment>
<dbReference type="InterPro" id="IPR001680">
    <property type="entry name" value="WD40_rpt"/>
</dbReference>
<evidence type="ECO:0000256" key="9">
    <source>
        <dbReference type="ARBA" id="ARBA00041789"/>
    </source>
</evidence>
<dbReference type="Pfam" id="PF00400">
    <property type="entry name" value="WD40"/>
    <property type="match status" value="4"/>
</dbReference>
<dbReference type="Proteomes" id="UP000078348">
    <property type="component" value="Unassembled WGS sequence"/>
</dbReference>
<dbReference type="PROSITE" id="PS50082">
    <property type="entry name" value="WD_REPEATS_2"/>
    <property type="match status" value="2"/>
</dbReference>
<dbReference type="AlphaFoldDB" id="A0A196S683"/>
<evidence type="ECO:0000256" key="11">
    <source>
        <dbReference type="SAM" id="MobiDB-lite"/>
    </source>
</evidence>
<keyword evidence="13" id="KW-1185">Reference proteome</keyword>
<evidence type="ECO:0000313" key="12">
    <source>
        <dbReference type="EMBL" id="OAO11901.1"/>
    </source>
</evidence>
<dbReference type="GO" id="GO:0051015">
    <property type="term" value="F:actin filament binding"/>
    <property type="evidence" value="ECO:0007669"/>
    <property type="project" value="TreeGrafter"/>
</dbReference>
<dbReference type="PANTHER" id="PTHR10709:SF2">
    <property type="entry name" value="ACTIN-RELATED PROTEIN 2_3 COMPLEX SUBUNIT"/>
    <property type="match status" value="1"/>
</dbReference>
<evidence type="ECO:0000256" key="7">
    <source>
        <dbReference type="ARBA" id="ARBA00023212"/>
    </source>
</evidence>
<keyword evidence="7" id="KW-0206">Cytoskeleton</keyword>
<gene>
    <name evidence="12" type="ORF">AV274_6405</name>
</gene>
<dbReference type="InterPro" id="IPR019775">
    <property type="entry name" value="WD40_repeat_CS"/>
</dbReference>
<name>A0A196S683_BLAHN</name>
<dbReference type="GO" id="GO:0005885">
    <property type="term" value="C:Arp2/3 protein complex"/>
    <property type="evidence" value="ECO:0007669"/>
    <property type="project" value="InterPro"/>
</dbReference>
<dbReference type="InterPro" id="IPR036322">
    <property type="entry name" value="WD40_repeat_dom_sf"/>
</dbReference>
<evidence type="ECO:0000256" key="5">
    <source>
        <dbReference type="ARBA" id="ARBA00022737"/>
    </source>
</evidence>
<comment type="subcellular location">
    <subcellularLocation>
        <location evidence="1">Cytoplasm</location>
        <location evidence="1">Cytoskeleton</location>
    </subcellularLocation>
</comment>
<dbReference type="SMART" id="SM00320">
    <property type="entry name" value="WD40"/>
    <property type="match status" value="5"/>
</dbReference>
<dbReference type="STRING" id="478820.A0A196S683"/>
<reference evidence="12 13" key="1">
    <citation type="submission" date="2016-05" db="EMBL/GenBank/DDBJ databases">
        <title>Nuclear genome of Blastocystis sp. subtype 1 NandII.</title>
        <authorList>
            <person name="Gentekaki E."/>
            <person name="Curtis B."/>
            <person name="Stairs C."/>
            <person name="Eme L."/>
            <person name="Herman E."/>
            <person name="Klimes V."/>
            <person name="Arias M.C."/>
            <person name="Elias M."/>
            <person name="Hilliou F."/>
            <person name="Klute M."/>
            <person name="Malik S.-B."/>
            <person name="Pightling A."/>
            <person name="Rachubinski R."/>
            <person name="Salas D."/>
            <person name="Schlacht A."/>
            <person name="Suga H."/>
            <person name="Archibald J."/>
            <person name="Ball S.G."/>
            <person name="Clark G."/>
            <person name="Dacks J."/>
            <person name="Van Der Giezen M."/>
            <person name="Tsaousis A."/>
            <person name="Roger A."/>
        </authorList>
    </citation>
    <scope>NUCLEOTIDE SEQUENCE [LARGE SCALE GENOMIC DNA]</scope>
    <source>
        <strain evidence="13">ATCC 50177 / NandII</strain>
    </source>
</reference>
<feature type="region of interest" description="Disordered" evidence="11">
    <location>
        <begin position="145"/>
        <end position="164"/>
    </location>
</feature>